<organism evidence="8 10">
    <name type="scientific">Treponema phagedenis</name>
    <dbReference type="NCBI Taxonomy" id="162"/>
    <lineage>
        <taxon>Bacteria</taxon>
        <taxon>Pseudomonadati</taxon>
        <taxon>Spirochaetota</taxon>
        <taxon>Spirochaetia</taxon>
        <taxon>Spirochaetales</taxon>
        <taxon>Treponemataceae</taxon>
        <taxon>Treponema</taxon>
    </lineage>
</organism>
<dbReference type="PANTHER" id="PTHR30352:SF13">
    <property type="entry name" value="GLYCYL-RADICAL ENZYME ACTIVATING ENZYME YJJW-RELATED"/>
    <property type="match status" value="1"/>
</dbReference>
<reference evidence="9 11" key="3">
    <citation type="submission" date="2019-08" db="EMBL/GenBank/DDBJ databases">
        <authorList>
            <person name="Kuhnert P."/>
        </authorList>
    </citation>
    <scope>NUCLEOTIDE SEQUENCE [LARGE SCALE GENOMIC DNA]</scope>
    <source>
        <strain evidence="9 11">B36.5</strain>
    </source>
</reference>
<dbReference type="CDD" id="cd01335">
    <property type="entry name" value="Radical_SAM"/>
    <property type="match status" value="1"/>
</dbReference>
<dbReference type="SFLD" id="SFLDS00029">
    <property type="entry name" value="Radical_SAM"/>
    <property type="match status" value="1"/>
</dbReference>
<dbReference type="GO" id="GO:0046872">
    <property type="term" value="F:metal ion binding"/>
    <property type="evidence" value="ECO:0007669"/>
    <property type="project" value="UniProtKB-KW"/>
</dbReference>
<evidence type="ECO:0000256" key="4">
    <source>
        <dbReference type="ARBA" id="ARBA00022723"/>
    </source>
</evidence>
<evidence type="ECO:0000256" key="2">
    <source>
        <dbReference type="ARBA" id="ARBA00022485"/>
    </source>
</evidence>
<proteinExistence type="predicted"/>
<gene>
    <name evidence="9" type="ORF">FUT82_10430</name>
    <name evidence="8" type="ORF">TPHV1_220025</name>
</gene>
<dbReference type="GO" id="GO:0051539">
    <property type="term" value="F:4 iron, 4 sulfur cluster binding"/>
    <property type="evidence" value="ECO:0007669"/>
    <property type="project" value="UniProtKB-KW"/>
</dbReference>
<dbReference type="InterPro" id="IPR058240">
    <property type="entry name" value="rSAM_sf"/>
</dbReference>
<dbReference type="InterPro" id="IPR034457">
    <property type="entry name" value="Organic_radical-activating"/>
</dbReference>
<name>A0A0B7GZ09_TREPH</name>
<keyword evidence="2" id="KW-0004">4Fe-4S</keyword>
<dbReference type="Proteomes" id="UP000042527">
    <property type="component" value="Unassembled WGS sequence"/>
</dbReference>
<dbReference type="SFLD" id="SFLDG01094">
    <property type="entry name" value="Uncharacterised_Radical_SAM_Su"/>
    <property type="match status" value="1"/>
</dbReference>
<dbReference type="PROSITE" id="PS51918">
    <property type="entry name" value="RADICAL_SAM"/>
    <property type="match status" value="1"/>
</dbReference>
<dbReference type="PANTHER" id="PTHR30352">
    <property type="entry name" value="PYRUVATE FORMATE-LYASE-ACTIVATING ENZYME"/>
    <property type="match status" value="1"/>
</dbReference>
<reference evidence="10" key="2">
    <citation type="submission" date="2015-01" db="EMBL/GenBank/DDBJ databases">
        <authorList>
            <person name="Manzoor Shahid"/>
            <person name="Zubair Saima"/>
        </authorList>
    </citation>
    <scope>NUCLEOTIDE SEQUENCE [LARGE SCALE GENOMIC DNA]</scope>
    <source>
        <strain evidence="10">V1</strain>
    </source>
</reference>
<protein>
    <submittedName>
        <fullName evidence="8 9">Anaerobic ribonucleoside-triphosphate reductase activating protein</fullName>
    </submittedName>
</protein>
<keyword evidence="10" id="KW-1185">Reference proteome</keyword>
<dbReference type="NCBIfam" id="TIGR02495">
    <property type="entry name" value="NrdG2"/>
    <property type="match status" value="1"/>
</dbReference>
<reference evidence="8" key="1">
    <citation type="submission" date="2015-01" db="EMBL/GenBank/DDBJ databases">
        <authorList>
            <person name="Xiang T."/>
            <person name="Song Y."/>
            <person name="Huang L."/>
            <person name="Wang B."/>
            <person name="Wu P."/>
        </authorList>
    </citation>
    <scope>NUCLEOTIDE SEQUENCE [LARGE SCALE GENOMIC DNA]</scope>
    <source>
        <strain evidence="8">V1</strain>
    </source>
</reference>
<keyword evidence="4" id="KW-0479">Metal-binding</keyword>
<evidence type="ECO:0000313" key="9">
    <source>
        <dbReference type="EMBL" id="QEJ98371.1"/>
    </source>
</evidence>
<dbReference type="Proteomes" id="UP000323594">
    <property type="component" value="Chromosome"/>
</dbReference>
<evidence type="ECO:0000256" key="6">
    <source>
        <dbReference type="ARBA" id="ARBA00023014"/>
    </source>
</evidence>
<dbReference type="Pfam" id="PF04055">
    <property type="entry name" value="Radical_SAM"/>
    <property type="match status" value="1"/>
</dbReference>
<dbReference type="SUPFAM" id="SSF102114">
    <property type="entry name" value="Radical SAM enzymes"/>
    <property type="match status" value="1"/>
</dbReference>
<dbReference type="InterPro" id="IPR013785">
    <property type="entry name" value="Aldolase_TIM"/>
</dbReference>
<dbReference type="GO" id="GO:0003824">
    <property type="term" value="F:catalytic activity"/>
    <property type="evidence" value="ECO:0007669"/>
    <property type="project" value="InterPro"/>
</dbReference>
<evidence type="ECO:0000256" key="1">
    <source>
        <dbReference type="ARBA" id="ARBA00001966"/>
    </source>
</evidence>
<evidence type="ECO:0000256" key="5">
    <source>
        <dbReference type="ARBA" id="ARBA00023004"/>
    </source>
</evidence>
<evidence type="ECO:0000256" key="3">
    <source>
        <dbReference type="ARBA" id="ARBA00022691"/>
    </source>
</evidence>
<dbReference type="EMBL" id="CP042817">
    <property type="protein sequence ID" value="QEJ98371.1"/>
    <property type="molecule type" value="Genomic_DNA"/>
</dbReference>
<feature type="domain" description="Radical SAM core" evidence="7">
    <location>
        <begin position="12"/>
        <end position="245"/>
    </location>
</feature>
<dbReference type="OrthoDB" id="9782387at2"/>
<dbReference type="InterPro" id="IPR012840">
    <property type="entry name" value="NrdG2"/>
</dbReference>
<dbReference type="Gene3D" id="3.20.20.70">
    <property type="entry name" value="Aldolase class I"/>
    <property type="match status" value="1"/>
</dbReference>
<dbReference type="EMBL" id="CDNC01000015">
    <property type="protein sequence ID" value="CEM61901.1"/>
    <property type="molecule type" value="Genomic_DNA"/>
</dbReference>
<dbReference type="GeneID" id="57753393"/>
<comment type="cofactor">
    <cofactor evidence="1">
        <name>[4Fe-4S] cluster</name>
        <dbReference type="ChEBI" id="CHEBI:49883"/>
    </cofactor>
</comment>
<evidence type="ECO:0000259" key="7">
    <source>
        <dbReference type="PROSITE" id="PS51918"/>
    </source>
</evidence>
<keyword evidence="3" id="KW-0949">S-adenosyl-L-methionine</keyword>
<dbReference type="RefSeq" id="WP_024751886.1">
    <property type="nucleotide sequence ID" value="NZ_CDNC01000015.1"/>
</dbReference>
<accession>A0A0B7GZ09</accession>
<sequence length="249" mass="27094">MRVGLQKTTLVNFPRRVAAAVFLPGCNMRCPYCYNAELACASVTTGPETNEKYSYVPLEEAVRHLEKRAGVLTGVVFSGGEALLSPALPDLIQKARSVGLAIKLDTNGLVPEKLAELLQSKTLCPDMVAIDIKTSPKRYGILMPVDSPQTAAFAEKALLKSLSLLVQPEKAARPLTVEYRTVLVPKLITETEIKTIAALLPKTADWKLAPFLPGECLDPLWNAALPYSRSELEALVRLAQSLIPSAELR</sequence>
<keyword evidence="5" id="KW-0408">Iron</keyword>
<evidence type="ECO:0000313" key="8">
    <source>
        <dbReference type="EMBL" id="CEM61901.1"/>
    </source>
</evidence>
<dbReference type="InterPro" id="IPR007197">
    <property type="entry name" value="rSAM"/>
</dbReference>
<evidence type="ECO:0000313" key="11">
    <source>
        <dbReference type="Proteomes" id="UP000323594"/>
    </source>
</evidence>
<dbReference type="AlphaFoldDB" id="A0A0B7GZ09"/>
<evidence type="ECO:0000313" key="10">
    <source>
        <dbReference type="Proteomes" id="UP000042527"/>
    </source>
</evidence>
<keyword evidence="6" id="KW-0411">Iron-sulfur</keyword>